<protein>
    <submittedName>
        <fullName evidence="1">Uncharacterized protein</fullName>
    </submittedName>
</protein>
<reference evidence="1 2" key="1">
    <citation type="submission" date="2019-03" db="EMBL/GenBank/DDBJ databases">
        <title>Genomic Encyclopedia of Type Strains, Phase III (KMG-III): the genomes of soil and plant-associated and newly described type strains.</title>
        <authorList>
            <person name="Whitman W."/>
        </authorList>
    </citation>
    <scope>NUCLEOTIDE SEQUENCE [LARGE SCALE GENOMIC DNA]</scope>
    <source>
        <strain evidence="1 2">VKM Ac-2570</strain>
    </source>
</reference>
<dbReference type="InterPro" id="IPR027417">
    <property type="entry name" value="P-loop_NTPase"/>
</dbReference>
<proteinExistence type="predicted"/>
<organism evidence="1 2">
    <name type="scientific">Kribbella kalugense</name>
    <dbReference type="NCBI Taxonomy" id="2512221"/>
    <lineage>
        <taxon>Bacteria</taxon>
        <taxon>Bacillati</taxon>
        <taxon>Actinomycetota</taxon>
        <taxon>Actinomycetes</taxon>
        <taxon>Propionibacteriales</taxon>
        <taxon>Kribbellaceae</taxon>
        <taxon>Kribbella</taxon>
    </lineage>
</organism>
<dbReference type="AlphaFoldDB" id="A0A4R7ZJP5"/>
<dbReference type="Proteomes" id="UP000295447">
    <property type="component" value="Unassembled WGS sequence"/>
</dbReference>
<keyword evidence="2" id="KW-1185">Reference proteome</keyword>
<evidence type="ECO:0000313" key="1">
    <source>
        <dbReference type="EMBL" id="TDW17525.1"/>
    </source>
</evidence>
<sequence>MFVVPRSAIEAEILKIDNARRIGILAGVPGAGKTTVLAHLLANPRENHQPLRVSLENYDPGHHGERGPRASVGAVQGSFQQYRALLEKLLVHFAPDTVDDFLTEAMSARNSEVTNARISTLEDSMKELYSPLRPNDLADAWRAAAAVIGECFLRHWNASATGTVRLLLLDNADAIADQDIGDWFGTLLPQLEKTIVVATQQPTTSIIGDSSDDVLAERIKQAAAPDLRISALNNFERTTVIDELARKGVRGQLAQRVYDLSAGHPATLSLVYELLWGERAARPDNPESLLLDLPEPQNERIAVLVDRLVEQSGRPILRTALWAAAVPRTFDAELMRHLLRDESLTAHEHAQVFDDLGKLYLLVEDVSEDEPDGDSRHTLRLRSYIRNALLDRMTRLHSDLFADLNRSAAEYYREQVLQYTSLTAGYSDASVYEDTIWQGYKREWLYHNGLAVTSADKEEALVEFATVFAEAHWWWANYIHFDFCDEFLTDLAQLAAHRGDQRNKKTYWPELGVLYRSLRLVLREYPPRSMKPADADWQGIRDALTMVGKVCGLTKRTAASLTDGQKRLAGLLALFTAHTWRYSSNEGPQADQYYVQAAELLTDPWDVAWVEYERSDLHLERGERSTVQKQWQDAVDFAQPVAPPESEPDDELVSNLHRVRADYCWTGGDYPAAAASYGKAVLHAYLFHLAGPAPDEYTLQFYVDVRARALSRLFGLDPDQRAKALEYAATMAKAMPVVVSNNPSAAQVLRSELEKNDVLTAASADTISQLLDSQQPLLLAHELFPRGPQVEELHLLESDFSVECGRYVEAARHTKILTDLRSEPWT</sequence>
<name>A0A4R7ZJP5_9ACTN</name>
<dbReference type="EMBL" id="SODF01000002">
    <property type="protein sequence ID" value="TDW17525.1"/>
    <property type="molecule type" value="Genomic_DNA"/>
</dbReference>
<accession>A0A4R7ZJP5</accession>
<evidence type="ECO:0000313" key="2">
    <source>
        <dbReference type="Proteomes" id="UP000295447"/>
    </source>
</evidence>
<dbReference type="SUPFAM" id="SSF52540">
    <property type="entry name" value="P-loop containing nucleoside triphosphate hydrolases"/>
    <property type="match status" value="1"/>
</dbReference>
<comment type="caution">
    <text evidence="1">The sequence shown here is derived from an EMBL/GenBank/DDBJ whole genome shotgun (WGS) entry which is preliminary data.</text>
</comment>
<gene>
    <name evidence="1" type="ORF">EV650_4092</name>
</gene>